<dbReference type="EMBL" id="MHCJ01000006">
    <property type="protein sequence ID" value="OGY17836.1"/>
    <property type="molecule type" value="Genomic_DNA"/>
</dbReference>
<protein>
    <recommendedName>
        <fullName evidence="3">N-acetyltransferase domain-containing protein</fullName>
    </recommendedName>
</protein>
<accession>A0A1G1VR10</accession>
<sequence>MSLPVLEKIFGRSEAHPDQELARRLEKLLRSIEKPRIAHPSNFWIGREVQKTTAPILLTIPFEEKGEFAVVWAQNRAPYGLMLFAKSQWPVVDYDLWAYTRSKYRGHNISKLTLAEGIRQLAIEGRDRVLTAEILIENERTRQGAVRWLKVLGFIASQDKAEESYKRIFMAAYTKEVLKTALATLPEPYQRPEKKMSPLPPDLLTAFVGPLTESFNQGGKALLDRRRSAPA</sequence>
<evidence type="ECO:0000313" key="2">
    <source>
        <dbReference type="Proteomes" id="UP000179233"/>
    </source>
</evidence>
<dbReference type="Proteomes" id="UP000179233">
    <property type="component" value="Unassembled WGS sequence"/>
</dbReference>
<comment type="caution">
    <text evidence="1">The sequence shown here is derived from an EMBL/GenBank/DDBJ whole genome shotgun (WGS) entry which is preliminary data.</text>
</comment>
<evidence type="ECO:0008006" key="3">
    <source>
        <dbReference type="Google" id="ProtNLM"/>
    </source>
</evidence>
<name>A0A1G1VR10_9BACT</name>
<gene>
    <name evidence="1" type="ORF">A2786_00740</name>
</gene>
<dbReference type="AlphaFoldDB" id="A0A1G1VR10"/>
<reference evidence="1 2" key="1">
    <citation type="journal article" date="2016" name="Nat. Commun.">
        <title>Thousands of microbial genomes shed light on interconnected biogeochemical processes in an aquifer system.</title>
        <authorList>
            <person name="Anantharaman K."/>
            <person name="Brown C.T."/>
            <person name="Hug L.A."/>
            <person name="Sharon I."/>
            <person name="Castelle C.J."/>
            <person name="Probst A.J."/>
            <person name="Thomas B.C."/>
            <person name="Singh A."/>
            <person name="Wilkins M.J."/>
            <person name="Karaoz U."/>
            <person name="Brodie E.L."/>
            <person name="Williams K.H."/>
            <person name="Hubbard S.S."/>
            <person name="Banfield J.F."/>
        </authorList>
    </citation>
    <scope>NUCLEOTIDE SEQUENCE [LARGE SCALE GENOMIC DNA]</scope>
</reference>
<evidence type="ECO:0000313" key="1">
    <source>
        <dbReference type="EMBL" id="OGY17836.1"/>
    </source>
</evidence>
<organism evidence="1 2">
    <name type="scientific">Candidatus Chisholmbacteria bacterium RIFCSPHIGHO2_01_FULL_52_32</name>
    <dbReference type="NCBI Taxonomy" id="1797591"/>
    <lineage>
        <taxon>Bacteria</taxon>
        <taxon>Candidatus Chisholmiibacteriota</taxon>
    </lineage>
</organism>
<proteinExistence type="predicted"/>